<keyword evidence="5 6" id="KW-0472">Membrane</keyword>
<feature type="transmembrane region" description="Helical" evidence="6">
    <location>
        <begin position="312"/>
        <end position="331"/>
    </location>
</feature>
<dbReference type="KEGG" id="bmei:Spa11_24090"/>
<dbReference type="AlphaFoldDB" id="A0A518K8U3"/>
<sequence length="344" mass="36753">MNEQPLSERTTTKPLWRRWVVAAIKFAFLALVLAFVAQTFRDGLRDLYQQKLTFSWSHLVAACVAYALAQLTMGVFWRRVLAAIGRPTKLTEALSTYYISQPGKYVPGKASVILIRATRLHSAAMRSGEHADYKTSLVAAGASSFYETLCFMSVGAILAAGLIPLVDGTDELRWLTPASLALALICLAPAAPPAFRWLLGRFTASSGRAELRDRLRQSLGYDLAAYGVLSALGAWCLLSVFLWLTAEAIGMAGGRGVADLPFWTLAATLPTAAGFVSLLPAGIGVREAVSLAVLAPVLGDGGAVAVTAASRLLGVATEVAVCASLLVGEFLRQRRRNAPTRETP</sequence>
<feature type="transmembrane region" description="Helical" evidence="6">
    <location>
        <begin position="288"/>
        <end position="306"/>
    </location>
</feature>
<proteinExistence type="predicted"/>
<accession>A0A518K8U3</accession>
<keyword evidence="3 6" id="KW-0812">Transmembrane</keyword>
<feature type="transmembrane region" description="Helical" evidence="6">
    <location>
        <begin position="262"/>
        <end position="281"/>
    </location>
</feature>
<evidence type="ECO:0000256" key="3">
    <source>
        <dbReference type="ARBA" id="ARBA00022692"/>
    </source>
</evidence>
<feature type="transmembrane region" description="Helical" evidence="6">
    <location>
        <begin position="56"/>
        <end position="77"/>
    </location>
</feature>
<reference evidence="7 8" key="1">
    <citation type="submission" date="2019-02" db="EMBL/GenBank/DDBJ databases">
        <title>Deep-cultivation of Planctomycetes and their phenomic and genomic characterization uncovers novel biology.</title>
        <authorList>
            <person name="Wiegand S."/>
            <person name="Jogler M."/>
            <person name="Boedeker C."/>
            <person name="Pinto D."/>
            <person name="Vollmers J."/>
            <person name="Rivas-Marin E."/>
            <person name="Kohn T."/>
            <person name="Peeters S.H."/>
            <person name="Heuer A."/>
            <person name="Rast P."/>
            <person name="Oberbeckmann S."/>
            <person name="Bunk B."/>
            <person name="Jeske O."/>
            <person name="Meyerdierks A."/>
            <person name="Storesund J.E."/>
            <person name="Kallscheuer N."/>
            <person name="Luecker S."/>
            <person name="Lage O.M."/>
            <person name="Pohl T."/>
            <person name="Merkel B.J."/>
            <person name="Hornburger P."/>
            <person name="Mueller R.-W."/>
            <person name="Bruemmer F."/>
            <person name="Labrenz M."/>
            <person name="Spormann A.M."/>
            <person name="Op den Camp H."/>
            <person name="Overmann J."/>
            <person name="Amann R."/>
            <person name="Jetten M.S.M."/>
            <person name="Mascher T."/>
            <person name="Medema M.H."/>
            <person name="Devos D.P."/>
            <person name="Kaster A.-K."/>
            <person name="Ovreas L."/>
            <person name="Rohde M."/>
            <person name="Galperin M.Y."/>
            <person name="Jogler C."/>
        </authorList>
    </citation>
    <scope>NUCLEOTIDE SEQUENCE [LARGE SCALE GENOMIC DNA]</scope>
    <source>
        <strain evidence="7 8">Spa11</strain>
    </source>
</reference>
<evidence type="ECO:0000256" key="2">
    <source>
        <dbReference type="ARBA" id="ARBA00022475"/>
    </source>
</evidence>
<dbReference type="GO" id="GO:0005886">
    <property type="term" value="C:plasma membrane"/>
    <property type="evidence" value="ECO:0007669"/>
    <property type="project" value="UniProtKB-SubCell"/>
</dbReference>
<keyword evidence="2" id="KW-1003">Cell membrane</keyword>
<dbReference type="Proteomes" id="UP000316426">
    <property type="component" value="Chromosome"/>
</dbReference>
<feature type="transmembrane region" description="Helical" evidence="6">
    <location>
        <begin position="178"/>
        <end position="199"/>
    </location>
</feature>
<keyword evidence="4 6" id="KW-1133">Transmembrane helix</keyword>
<comment type="subcellular location">
    <subcellularLocation>
        <location evidence="1">Cell membrane</location>
        <topology evidence="1">Multi-pass membrane protein</topology>
    </subcellularLocation>
</comment>
<evidence type="ECO:0000256" key="5">
    <source>
        <dbReference type="ARBA" id="ARBA00023136"/>
    </source>
</evidence>
<feature type="transmembrane region" description="Helical" evidence="6">
    <location>
        <begin position="144"/>
        <end position="166"/>
    </location>
</feature>
<dbReference type="InterPro" id="IPR022791">
    <property type="entry name" value="L-PG_synthase/AglD"/>
</dbReference>
<evidence type="ECO:0000313" key="8">
    <source>
        <dbReference type="Proteomes" id="UP000316426"/>
    </source>
</evidence>
<dbReference type="EMBL" id="CP036349">
    <property type="protein sequence ID" value="QDV74209.1"/>
    <property type="molecule type" value="Genomic_DNA"/>
</dbReference>
<name>A0A518K8U3_9BACT</name>
<evidence type="ECO:0000256" key="4">
    <source>
        <dbReference type="ARBA" id="ARBA00022989"/>
    </source>
</evidence>
<evidence type="ECO:0000313" key="7">
    <source>
        <dbReference type="EMBL" id="QDV74209.1"/>
    </source>
</evidence>
<organism evidence="7 8">
    <name type="scientific">Botrimarina mediterranea</name>
    <dbReference type="NCBI Taxonomy" id="2528022"/>
    <lineage>
        <taxon>Bacteria</taxon>
        <taxon>Pseudomonadati</taxon>
        <taxon>Planctomycetota</taxon>
        <taxon>Planctomycetia</taxon>
        <taxon>Pirellulales</taxon>
        <taxon>Lacipirellulaceae</taxon>
        <taxon>Botrimarina</taxon>
    </lineage>
</organism>
<dbReference type="Pfam" id="PF03706">
    <property type="entry name" value="LPG_synthase_TM"/>
    <property type="match status" value="1"/>
</dbReference>
<feature type="transmembrane region" description="Helical" evidence="6">
    <location>
        <begin position="19"/>
        <end position="36"/>
    </location>
</feature>
<protein>
    <submittedName>
        <fullName evidence="7">Uncharacterized protein</fullName>
    </submittedName>
</protein>
<gene>
    <name evidence="7" type="ORF">Spa11_24090</name>
</gene>
<evidence type="ECO:0000256" key="6">
    <source>
        <dbReference type="SAM" id="Phobius"/>
    </source>
</evidence>
<evidence type="ECO:0000256" key="1">
    <source>
        <dbReference type="ARBA" id="ARBA00004651"/>
    </source>
</evidence>
<feature type="transmembrane region" description="Helical" evidence="6">
    <location>
        <begin position="219"/>
        <end position="242"/>
    </location>
</feature>
<dbReference type="RefSeq" id="WP_145112412.1">
    <property type="nucleotide sequence ID" value="NZ_CP036349.1"/>
</dbReference>
<keyword evidence="8" id="KW-1185">Reference proteome</keyword>